<dbReference type="EMBL" id="FNXT01000772">
    <property type="protein sequence ID" value="SZX67159.1"/>
    <property type="molecule type" value="Genomic_DNA"/>
</dbReference>
<protein>
    <submittedName>
        <fullName evidence="12">Uncharacterized protein</fullName>
    </submittedName>
</protein>
<evidence type="ECO:0000256" key="11">
    <source>
        <dbReference type="SAM" id="MobiDB-lite"/>
    </source>
</evidence>
<dbReference type="Gene3D" id="3.80.10.10">
    <property type="entry name" value="Ribonuclease Inhibitor"/>
    <property type="match status" value="4"/>
</dbReference>
<keyword evidence="9" id="KW-0675">Receptor</keyword>
<proteinExistence type="predicted"/>
<keyword evidence="7" id="KW-1133">Transmembrane helix</keyword>
<evidence type="ECO:0000313" key="12">
    <source>
        <dbReference type="EMBL" id="SZX67159.1"/>
    </source>
</evidence>
<dbReference type="SUPFAM" id="SSF52058">
    <property type="entry name" value="L domain-like"/>
    <property type="match status" value="2"/>
</dbReference>
<evidence type="ECO:0000256" key="6">
    <source>
        <dbReference type="ARBA" id="ARBA00022737"/>
    </source>
</evidence>
<dbReference type="InterPro" id="IPR032675">
    <property type="entry name" value="LRR_dom_sf"/>
</dbReference>
<dbReference type="SUPFAM" id="SSF54001">
    <property type="entry name" value="Cysteine proteinases"/>
    <property type="match status" value="1"/>
</dbReference>
<gene>
    <name evidence="12" type="ORF">BQ4739_LOCUS7581</name>
</gene>
<evidence type="ECO:0000313" key="13">
    <source>
        <dbReference type="Proteomes" id="UP000256970"/>
    </source>
</evidence>
<dbReference type="PANTHER" id="PTHR27000:SF642">
    <property type="entry name" value="INACTIVE LEUCINE-RICH REPEAT RECEPTOR KINASE XIAO-RELATED"/>
    <property type="match status" value="1"/>
</dbReference>
<dbReference type="Pfam" id="PF13855">
    <property type="entry name" value="LRR_8"/>
    <property type="match status" value="1"/>
</dbReference>
<evidence type="ECO:0000256" key="10">
    <source>
        <dbReference type="ARBA" id="ARBA00023180"/>
    </source>
</evidence>
<accession>A0A383VQN6</accession>
<keyword evidence="10" id="KW-0325">Glycoprotein</keyword>
<feature type="region of interest" description="Disordered" evidence="11">
    <location>
        <begin position="639"/>
        <end position="663"/>
    </location>
</feature>
<evidence type="ECO:0000256" key="4">
    <source>
        <dbReference type="ARBA" id="ARBA00022692"/>
    </source>
</evidence>
<keyword evidence="13" id="KW-1185">Reference proteome</keyword>
<evidence type="ECO:0000256" key="8">
    <source>
        <dbReference type="ARBA" id="ARBA00023136"/>
    </source>
</evidence>
<comment type="subcellular location">
    <subcellularLocation>
        <location evidence="2">Cytoplasm</location>
        <location evidence="2">Cytoskeleton</location>
        <location evidence="2">Cilium axoneme</location>
    </subcellularLocation>
    <subcellularLocation>
        <location evidence="1">Membrane</location>
        <topology evidence="1">Single-pass membrane protein</topology>
    </subcellularLocation>
</comment>
<name>A0A383VQN6_TETOB</name>
<keyword evidence="8" id="KW-0472">Membrane</keyword>
<dbReference type="GO" id="GO:0005930">
    <property type="term" value="C:axoneme"/>
    <property type="evidence" value="ECO:0007669"/>
    <property type="project" value="UniProtKB-SubCell"/>
</dbReference>
<evidence type="ECO:0000256" key="3">
    <source>
        <dbReference type="ARBA" id="ARBA00022614"/>
    </source>
</evidence>
<reference evidence="12 13" key="1">
    <citation type="submission" date="2016-10" db="EMBL/GenBank/DDBJ databases">
        <authorList>
            <person name="Cai Z."/>
        </authorList>
    </citation>
    <scope>NUCLEOTIDE SEQUENCE [LARGE SCALE GENOMIC DNA]</scope>
</reference>
<dbReference type="Proteomes" id="UP000256970">
    <property type="component" value="Unassembled WGS sequence"/>
</dbReference>
<evidence type="ECO:0000256" key="5">
    <source>
        <dbReference type="ARBA" id="ARBA00022729"/>
    </source>
</evidence>
<evidence type="ECO:0000256" key="7">
    <source>
        <dbReference type="ARBA" id="ARBA00022989"/>
    </source>
</evidence>
<dbReference type="InterPro" id="IPR001611">
    <property type="entry name" value="Leu-rich_rpt"/>
</dbReference>
<keyword evidence="3" id="KW-0433">Leucine-rich repeat</keyword>
<dbReference type="Pfam" id="PF00560">
    <property type="entry name" value="LRR_1"/>
    <property type="match status" value="2"/>
</dbReference>
<dbReference type="InterPro" id="IPR038765">
    <property type="entry name" value="Papain-like_cys_pep_sf"/>
</dbReference>
<organism evidence="12 13">
    <name type="scientific">Tetradesmus obliquus</name>
    <name type="common">Green alga</name>
    <name type="synonym">Acutodesmus obliquus</name>
    <dbReference type="NCBI Taxonomy" id="3088"/>
    <lineage>
        <taxon>Eukaryota</taxon>
        <taxon>Viridiplantae</taxon>
        <taxon>Chlorophyta</taxon>
        <taxon>core chlorophytes</taxon>
        <taxon>Chlorophyceae</taxon>
        <taxon>CS clade</taxon>
        <taxon>Sphaeropleales</taxon>
        <taxon>Scenedesmaceae</taxon>
        <taxon>Tetradesmus</taxon>
    </lineage>
</organism>
<evidence type="ECO:0000256" key="2">
    <source>
        <dbReference type="ARBA" id="ARBA00004430"/>
    </source>
</evidence>
<sequence>MPVMLLPAVTNSTVYRCCCRPLLPLLLLPFVRGRGGRGGASSNLGGGSFKTNAEFTQLQTAAYYIGGSPKKFNALQDKRDLFNRTLAPPVRDQGVVCSTCVGQAIASAIQLSLANTLEFWKTRLPPDYNNFVKVTKEGGVENVVYDVDAITLYYCAAGGRSCQTGWDIPTALEDVLKDSAADDHFKANLQGKWMRPAKCLDLGYRSRNFNNDIEEAENAIWDPVCRDAAKIREADEEAPSKQNVTALQECFDITEKPLYTCDYVSLSSFWQIQRWIRLYGSVITRIQIQDDFQYFLNETARKYTGDEWRIYDQNVTAKFAFGHAALIVGYDNDNYTWTILNSWGTTYSTDRTRTYGVTKDGTFRVRMGLLGIGTPDATYGVQCSPREGSKMDPDFTKGWVKDAKDAINMRPNGKFSESPGSEGCPMVESSFSDKLYNNDLTAFVDFKGLVDFSPRIIPFVHNNYQILGYNVAEFSWKFPYRMTRKQMLQVWQVVAESTSYVAFLESQGNNKITPKREPRFYPHTHYFECYESGGETPFHCPPDFNKSGVLNGDNQPTFTPQLTDFALCAQNSSHSCTLRYWDVNVTGEVTPGLVLVHPLCGAPLSYVSDCVFFDGIDCTANGPPPPDAAESSAMKNIMDGLDPNWPQGSDTTGGTNRSAGTQGSKVNPADWIFCPARGGRINRTMTINKKVITWRVTCTVARNDPAAVPRVTSLFFRVDADTFEEQPELTPDMQAAISNLRQLTTLDIRVFGGDFTTTLNVLDELRTLKIYHICTQSSLPDLWFTSWRSLEVLVITKDAAAYSYAPGRTRPQDECGVQGAIPDALRDYSNMTDLDLSHNRFSGPLPSSLINRWTKLRRVQLQENQLTGPIPADWADFSPTRRVAFDFRDNQFEFDFPQSWSAFQGKLSSLRLDNNAGLTGCVPISDRTTFISTAGTDMVTTNSGRCSFAPSKQRSALNQYLNNVLGATSRRSNAGSARQADSINTMLDQLKAEMSNLGRLVPAGQSSTKVSRNAGDNSNAFAELEVTRMGGDNAEFITAVVARNAALDLTDLPKLIAGLPELRSFECQSCNRSAAGSQRNMAVLSALPKKATNLTTFSLPGCKLTGQLPSTWCNWTSLTSLDLGRNELAGKLPAEYGNPSLSACRPFLSRRLVLNLTENSGLAGRVPPSYSWFSAANAIQLDVRGSKVGGCCPDGLLMLPELPYCFQWGNATSSSVLKALKEVLTSNSGQAALLSNWTIDNAVNPNQQDETYGPYLYCTWPGITCRAPAYPGAPADGVITGLNLTSLCISYPSSGPALSAIIGAISTLDSLESLTLSKMQLAGTIPAALAGFETLQQLDLSGNTGLIGTLPELLGGLTSLVSFDISSCSGISGSLPALYAAMASLESFDASNCGQLDSSIPPSWVLLKNLRSLKISNSKVNGSLPDWVDVAYLRTAGLAVARAADKTARRSAGAAADPSERKAIAKAAKRAAASMSAATAGDVKGWSKLEVLLLPNNRLEGTVPLSYSNLVNLTALDLSGNGLLLGPLPSLGKLELLQLLNLAGNAFTGVLPPSYNQLTELKEMDLSNNNITGTLPGEYVSLKGLQTLNVSVNNITGTVPTIWQAFGGLTYQLRCLVLHSNPLLDKTFPGTTKNSLKVVKEIGDTC</sequence>
<dbReference type="GO" id="GO:0016020">
    <property type="term" value="C:membrane"/>
    <property type="evidence" value="ECO:0007669"/>
    <property type="project" value="UniProtKB-SubCell"/>
</dbReference>
<dbReference type="Gene3D" id="3.90.70.10">
    <property type="entry name" value="Cysteine proteinases"/>
    <property type="match status" value="1"/>
</dbReference>
<keyword evidence="5" id="KW-0732">Signal</keyword>
<keyword evidence="4" id="KW-0812">Transmembrane</keyword>
<evidence type="ECO:0000256" key="9">
    <source>
        <dbReference type="ARBA" id="ARBA00023170"/>
    </source>
</evidence>
<feature type="compositionally biased region" description="Polar residues" evidence="11">
    <location>
        <begin position="646"/>
        <end position="663"/>
    </location>
</feature>
<keyword evidence="6" id="KW-0677">Repeat</keyword>
<evidence type="ECO:0000256" key="1">
    <source>
        <dbReference type="ARBA" id="ARBA00004167"/>
    </source>
</evidence>
<dbReference type="PANTHER" id="PTHR27000">
    <property type="entry name" value="LEUCINE-RICH REPEAT RECEPTOR-LIKE PROTEIN KINASE FAMILY PROTEIN-RELATED"/>
    <property type="match status" value="1"/>
</dbReference>
<dbReference type="STRING" id="3088.A0A383VQN6"/>